<sequence>MGILRFSVCMLGRREGSAGILRVPGREVAPYRVGSPVEKGPGVFFFAGGKRICGPQRLGGAEQTNARTNERTRTHEKSEQTGLAATVRMRMERPSASCRRRTPPGLSNQILEFHITLSPRDTDDTKWREKDSTRKQTAAVMVVVLHTQELAGDEHGTL</sequence>
<proteinExistence type="predicted"/>
<evidence type="ECO:0000313" key="1">
    <source>
        <dbReference type="EMBL" id="SCU95669.1"/>
    </source>
</evidence>
<protein>
    <submittedName>
        <fullName evidence="1">LANO_0E10990g1_1</fullName>
    </submittedName>
</protein>
<dbReference type="AlphaFoldDB" id="A0A1G4JXA1"/>
<dbReference type="EMBL" id="LT598451">
    <property type="protein sequence ID" value="SCU95669.1"/>
    <property type="molecule type" value="Genomic_DNA"/>
</dbReference>
<name>A0A1G4JXA1_9SACH</name>
<reference evidence="2" key="1">
    <citation type="submission" date="2016-03" db="EMBL/GenBank/DDBJ databases">
        <authorList>
            <person name="Devillers Hugo."/>
        </authorList>
    </citation>
    <scope>NUCLEOTIDE SEQUENCE [LARGE SCALE GENOMIC DNA]</scope>
</reference>
<evidence type="ECO:0000313" key="2">
    <source>
        <dbReference type="Proteomes" id="UP000189911"/>
    </source>
</evidence>
<gene>
    <name evidence="1" type="ORF">LANO_0E10990G</name>
</gene>
<keyword evidence="2" id="KW-1185">Reference proteome</keyword>
<accession>A0A1G4JXA1</accession>
<organism evidence="1 2">
    <name type="scientific">Lachancea nothofagi CBS 11611</name>
    <dbReference type="NCBI Taxonomy" id="1266666"/>
    <lineage>
        <taxon>Eukaryota</taxon>
        <taxon>Fungi</taxon>
        <taxon>Dikarya</taxon>
        <taxon>Ascomycota</taxon>
        <taxon>Saccharomycotina</taxon>
        <taxon>Saccharomycetes</taxon>
        <taxon>Saccharomycetales</taxon>
        <taxon>Saccharomycetaceae</taxon>
        <taxon>Lachancea</taxon>
    </lineage>
</organism>
<dbReference type="Proteomes" id="UP000189911">
    <property type="component" value="Chromosome E"/>
</dbReference>